<evidence type="ECO:0000313" key="5">
    <source>
        <dbReference type="EMBL" id="KAA8496323.1"/>
    </source>
</evidence>
<name>A0A5J4Z0H6_PORPP</name>
<gene>
    <name evidence="5" type="ORF">FVE85_0052</name>
</gene>
<dbReference type="PANTHER" id="PTHR33926:SF4">
    <property type="entry name" value="PROTEIN TIC 22, CHLOROPLASTIC"/>
    <property type="match status" value="1"/>
</dbReference>
<keyword evidence="3" id="KW-0934">Plastid</keyword>
<proteinExistence type="predicted"/>
<sequence>MFVAFVGAAHALGGAQPCQHARSVRQTMFAPWCTRRPVGASASKKMRQMQHRPARISTPLQMQRGDDEDSSSSAVSWKTVGAVFALTAFVFSSLAPLYFAATSGSASVSKAEIAERLHAVPVFSVTDTQGKPYLAELTSKERLGLFYLDPSEAEAQMRYVQSQGETDARVLPVALDDALKFTARPPRADESSKDVFKLKAKARELQLAQQMTGKAETFGEDSVPLFYLEGLAFKRNGARVFPLFFNYEELNAYVQQLRKQGTVDEKTLEASNVNIVDLNMVLSELASPRRDPIWNEVVFLPPQDGMNFMKAVQK</sequence>
<dbReference type="OrthoDB" id="4798at2759"/>
<protein>
    <submittedName>
        <fullName evidence="5">Protein TIC 22, chloroplastic</fullName>
    </submittedName>
</protein>
<keyword evidence="2" id="KW-0150">Chloroplast</keyword>
<evidence type="ECO:0000256" key="1">
    <source>
        <dbReference type="ARBA" id="ARBA00004229"/>
    </source>
</evidence>
<accession>A0A5J4Z0H6</accession>
<dbReference type="EMBL" id="VRMN01000002">
    <property type="protein sequence ID" value="KAA8496323.1"/>
    <property type="molecule type" value="Genomic_DNA"/>
</dbReference>
<dbReference type="OMA" id="IWDELPH"/>
<dbReference type="InterPro" id="IPR007378">
    <property type="entry name" value="Tic22-like"/>
</dbReference>
<reference evidence="6" key="1">
    <citation type="journal article" date="2019" name="Nat. Commun.">
        <title>Expansion of phycobilisome linker gene families in mesophilic red algae.</title>
        <authorList>
            <person name="Lee J."/>
            <person name="Kim D."/>
            <person name="Bhattacharya D."/>
            <person name="Yoon H.S."/>
        </authorList>
    </citation>
    <scope>NUCLEOTIDE SEQUENCE [LARGE SCALE GENOMIC DNA]</scope>
    <source>
        <strain evidence="6">CCMP 1328</strain>
    </source>
</reference>
<feature type="compositionally biased region" description="Basic residues" evidence="4">
    <location>
        <begin position="44"/>
        <end position="54"/>
    </location>
</feature>
<comment type="caution">
    <text evidence="5">The sequence shown here is derived from an EMBL/GenBank/DDBJ whole genome shotgun (WGS) entry which is preliminary data.</text>
</comment>
<feature type="region of interest" description="Disordered" evidence="4">
    <location>
        <begin position="40"/>
        <end position="71"/>
    </location>
</feature>
<dbReference type="Proteomes" id="UP000324585">
    <property type="component" value="Unassembled WGS sequence"/>
</dbReference>
<organism evidence="5 6">
    <name type="scientific">Porphyridium purpureum</name>
    <name type="common">Red alga</name>
    <name type="synonym">Porphyridium cruentum</name>
    <dbReference type="NCBI Taxonomy" id="35688"/>
    <lineage>
        <taxon>Eukaryota</taxon>
        <taxon>Rhodophyta</taxon>
        <taxon>Bangiophyceae</taxon>
        <taxon>Porphyridiales</taxon>
        <taxon>Porphyridiaceae</taxon>
        <taxon>Porphyridium</taxon>
    </lineage>
</organism>
<dbReference type="Gene3D" id="3.40.1350.100">
    <property type="match status" value="2"/>
</dbReference>
<dbReference type="AlphaFoldDB" id="A0A5J4Z0H6"/>
<comment type="subcellular location">
    <subcellularLocation>
        <location evidence="1">Plastid</location>
        <location evidence="1">Chloroplast</location>
    </subcellularLocation>
</comment>
<evidence type="ECO:0000313" key="6">
    <source>
        <dbReference type="Proteomes" id="UP000324585"/>
    </source>
</evidence>
<dbReference type="GO" id="GO:0009507">
    <property type="term" value="C:chloroplast"/>
    <property type="evidence" value="ECO:0007669"/>
    <property type="project" value="UniProtKB-SubCell"/>
</dbReference>
<dbReference type="Pfam" id="PF04278">
    <property type="entry name" value="Tic22"/>
    <property type="match status" value="1"/>
</dbReference>
<dbReference type="GO" id="GO:0015031">
    <property type="term" value="P:protein transport"/>
    <property type="evidence" value="ECO:0007669"/>
    <property type="project" value="InterPro"/>
</dbReference>
<evidence type="ECO:0000256" key="2">
    <source>
        <dbReference type="ARBA" id="ARBA00022528"/>
    </source>
</evidence>
<evidence type="ECO:0000256" key="4">
    <source>
        <dbReference type="SAM" id="MobiDB-lite"/>
    </source>
</evidence>
<evidence type="ECO:0000256" key="3">
    <source>
        <dbReference type="ARBA" id="ARBA00022640"/>
    </source>
</evidence>
<dbReference type="PANTHER" id="PTHR33926">
    <property type="entry name" value="PROTEIN TIC 22, CHLOROPLASTIC"/>
    <property type="match status" value="1"/>
</dbReference>
<keyword evidence="6" id="KW-1185">Reference proteome</keyword>